<organism evidence="2 3">
    <name type="scientific">Janthinobacterium fluminis</name>
    <dbReference type="NCBI Taxonomy" id="2987524"/>
    <lineage>
        <taxon>Bacteria</taxon>
        <taxon>Pseudomonadati</taxon>
        <taxon>Pseudomonadota</taxon>
        <taxon>Betaproteobacteria</taxon>
        <taxon>Burkholderiales</taxon>
        <taxon>Oxalobacteraceae</taxon>
        <taxon>Janthinobacterium</taxon>
    </lineage>
</organism>
<proteinExistence type="predicted"/>
<dbReference type="PANTHER" id="PTHR35849:SF1">
    <property type="entry name" value="INTERMEMBRANE PHOSPHOLIPID TRANSPORT SYSTEM BINDING PROTEIN MLAB"/>
    <property type="match status" value="1"/>
</dbReference>
<comment type="caution">
    <text evidence="2">The sequence shown here is derived from an EMBL/GenBank/DDBJ whole genome shotgun (WGS) entry which is preliminary data.</text>
</comment>
<accession>A0ABT5K615</accession>
<keyword evidence="3" id="KW-1185">Reference proteome</keyword>
<name>A0ABT5K615_9BURK</name>
<dbReference type="Proteomes" id="UP001221208">
    <property type="component" value="Unassembled WGS sequence"/>
</dbReference>
<evidence type="ECO:0008006" key="4">
    <source>
        <dbReference type="Google" id="ProtNLM"/>
    </source>
</evidence>
<dbReference type="InterPro" id="IPR036513">
    <property type="entry name" value="STAS_dom_sf"/>
</dbReference>
<dbReference type="RefSeq" id="WP_273674240.1">
    <property type="nucleotide sequence ID" value="NZ_JAQQXR010000013.1"/>
</dbReference>
<dbReference type="Gene3D" id="3.30.750.24">
    <property type="entry name" value="STAS domain"/>
    <property type="match status" value="2"/>
</dbReference>
<protein>
    <recommendedName>
        <fullName evidence="4">STAS domain-containing protein</fullName>
    </recommendedName>
</protein>
<reference evidence="2 3" key="1">
    <citation type="submission" date="2022-10" db="EMBL/GenBank/DDBJ databases">
        <title>Janthinobacterium sp. hw3 Genome sequencing.</title>
        <authorList>
            <person name="Park S."/>
        </authorList>
    </citation>
    <scope>NUCLEOTIDE SEQUENCE [LARGE SCALE GENOMIC DNA]</scope>
    <source>
        <strain evidence="3">hw3</strain>
    </source>
</reference>
<feature type="region of interest" description="Disordered" evidence="1">
    <location>
        <begin position="9"/>
        <end position="43"/>
    </location>
</feature>
<dbReference type="SUPFAM" id="SSF52091">
    <property type="entry name" value="SpoIIaa-like"/>
    <property type="match status" value="2"/>
</dbReference>
<gene>
    <name evidence="2" type="ORF">OIK44_22925</name>
</gene>
<dbReference type="EMBL" id="JAQQXR010000013">
    <property type="protein sequence ID" value="MDC8760448.1"/>
    <property type="molecule type" value="Genomic_DNA"/>
</dbReference>
<evidence type="ECO:0000313" key="3">
    <source>
        <dbReference type="Proteomes" id="UP001221208"/>
    </source>
</evidence>
<dbReference type="PANTHER" id="PTHR35849">
    <property type="entry name" value="BLR2341 PROTEIN"/>
    <property type="match status" value="1"/>
</dbReference>
<sequence length="422" mass="44829">MGLFSLFKKNAADAPPQGADEAGRAPNSEANRELAQARQRELARATAQKIDEIEAAMAFDIFNTPEPAWGSAPKRPPRPPAGDATLALLDAASTELLGCAAGPAPVVEEIAVLFANGQLALAGQMLTASLAGAGADRSLWWMLFDLYQIEGRQEQFDSLSIDYASTFETSPPAWSGAPPQPGAAYAGAAPTLALSGPLDGAIGPALERLGQLARQGPLLRLDLSQVTAVEPAGCALLLHSLKQLQDGQRELVVVAAAELAAHIQAIVQVGRRDEGEACWLLLLELLQLLKREKEFEETSMDYCVTFEVSPPPYLAPAKVATPPRQPASAASDRFMLPPLVDGAAAALLDAIDAYAGRDGALVFDCSRLARIEYGAAGLLLARLRRLAADGKAIEFRDLNHLVAALLRLLAFCDIAKIFPHKY</sequence>
<evidence type="ECO:0000256" key="1">
    <source>
        <dbReference type="SAM" id="MobiDB-lite"/>
    </source>
</evidence>
<evidence type="ECO:0000313" key="2">
    <source>
        <dbReference type="EMBL" id="MDC8760448.1"/>
    </source>
</evidence>
<dbReference type="InterPro" id="IPR052746">
    <property type="entry name" value="MlaB_ABC_Transporter"/>
</dbReference>